<evidence type="ECO:0000256" key="7">
    <source>
        <dbReference type="ARBA" id="ARBA00023098"/>
    </source>
</evidence>
<evidence type="ECO:0000259" key="11">
    <source>
        <dbReference type="Pfam" id="PF03015"/>
    </source>
</evidence>
<feature type="domain" description="Thioester reductase (TE)" evidence="12">
    <location>
        <begin position="62"/>
        <end position="331"/>
    </location>
</feature>
<dbReference type="GO" id="GO:0035336">
    <property type="term" value="P:long-chain fatty-acyl-CoA metabolic process"/>
    <property type="evidence" value="ECO:0007669"/>
    <property type="project" value="TreeGrafter"/>
</dbReference>
<dbReference type="InterPro" id="IPR033640">
    <property type="entry name" value="FAR_C"/>
</dbReference>
<organism evidence="13 14">
    <name type="scientific">Cloeon dipterum</name>
    <dbReference type="NCBI Taxonomy" id="197152"/>
    <lineage>
        <taxon>Eukaryota</taxon>
        <taxon>Metazoa</taxon>
        <taxon>Ecdysozoa</taxon>
        <taxon>Arthropoda</taxon>
        <taxon>Hexapoda</taxon>
        <taxon>Insecta</taxon>
        <taxon>Pterygota</taxon>
        <taxon>Palaeoptera</taxon>
        <taxon>Ephemeroptera</taxon>
        <taxon>Pisciforma</taxon>
        <taxon>Baetidae</taxon>
        <taxon>Cloeon</taxon>
    </lineage>
</organism>
<feature type="domain" description="Fatty acyl-CoA reductase C-terminal" evidence="11">
    <location>
        <begin position="406"/>
        <end position="498"/>
    </location>
</feature>
<dbReference type="CDD" id="cd09071">
    <property type="entry name" value="FAR_C"/>
    <property type="match status" value="2"/>
</dbReference>
<keyword evidence="8 10" id="KW-0472">Membrane</keyword>
<comment type="caution">
    <text evidence="13">The sequence shown here is derived from an EMBL/GenBank/DDBJ whole genome shotgun (WGS) entry which is preliminary data.</text>
</comment>
<evidence type="ECO:0000256" key="10">
    <source>
        <dbReference type="RuleBase" id="RU363097"/>
    </source>
</evidence>
<dbReference type="Gene3D" id="3.40.50.720">
    <property type="entry name" value="NAD(P)-binding Rossmann-like Domain"/>
    <property type="match status" value="2"/>
</dbReference>
<keyword evidence="14" id="KW-1185">Reference proteome</keyword>
<evidence type="ECO:0000256" key="6">
    <source>
        <dbReference type="ARBA" id="ARBA00022989"/>
    </source>
</evidence>
<dbReference type="GO" id="GO:0102965">
    <property type="term" value="F:alcohol-forming long-chain fatty acyl-CoA reductase activity"/>
    <property type="evidence" value="ECO:0007669"/>
    <property type="project" value="UniProtKB-EC"/>
</dbReference>
<dbReference type="GO" id="GO:0005777">
    <property type="term" value="C:peroxisome"/>
    <property type="evidence" value="ECO:0007669"/>
    <property type="project" value="TreeGrafter"/>
</dbReference>
<feature type="domain" description="Fatty acyl-CoA reductase C-terminal" evidence="11">
    <location>
        <begin position="1066"/>
        <end position="1158"/>
    </location>
</feature>
<evidence type="ECO:0000313" key="14">
    <source>
        <dbReference type="Proteomes" id="UP000494165"/>
    </source>
</evidence>
<dbReference type="Proteomes" id="UP000494165">
    <property type="component" value="Unassembled WGS sequence"/>
</dbReference>
<gene>
    <name evidence="13" type="ORF">CLODIP_2_CD10005</name>
</gene>
<dbReference type="AlphaFoldDB" id="A0A8S1BW11"/>
<evidence type="ECO:0000256" key="4">
    <source>
        <dbReference type="ARBA" id="ARBA00022692"/>
    </source>
</evidence>
<dbReference type="PANTHER" id="PTHR11011">
    <property type="entry name" value="MALE STERILITY PROTEIN 2-RELATED"/>
    <property type="match status" value="1"/>
</dbReference>
<sequence>MRSGKCIAANRKSERTCVSSDAAPSRRRLAMTSAAEQGYLKPEEAAEKSPMQQFYADKSIFLTGGTGFMGKVISEKLLRTCPDIRTIYLLIRPKKGKEISARFEEIFSDPVFAQLQEKNPKFASCVVPVAGDVAQKGLGLSEEDRQTLIENVNIVFHAAATVRFDEKLRLANAINVQGTKDMLALCALMKNLNAVIHVSTAYSNCNLREIKEKFYEPPISHEKLTQCVEALDDNLLDGSTPVLLQDFPNTYAFTKNVAEDVVKDLGRDLPIAVYRPAIIIATWKEPVSGWIDNVYGPTGVVVGAGLGILRTLQADKEMVADLVPVDMAVSALIATAYDTAVSARKAGDEIPIYNYVSSPEKPITWGEFMELNYKNGVNIPSMKAIWYYTLTINKFRSLHLLCSLFLHFLPALLVDGVLMVIGRQPQMMKVYKKIHRFGDVIAYFSTQQWNFSNQNMQSLWSRMHPKDQYLFNFSMKNMDWEDYFRTHILGLRKYLAKDDPSTLPAARKRWFKFLVVHRCIQGVAMYVAVRILWSLLSYIFLPAAATISIFLHTSSATAATAILRNRRNPVSTPGKFPKGERESLGGKRKPLLVPSVTEADEDVRKGPAWKIGKISIEKTRKSAASAEKRGGGGSYKCGQVGVRINLSTLSLRSHLDQRAVRDVAEFPSGQTLAPSRLKRRTTRGEGYFPFAMEIVNTKPLTYFGDDDLTPVQQFYHEKSVLITGASGFMGKVLLEKLLRSCPGVGNVYILLRPKRGEQPLQRLEKLMKDPVFERLRRERGSLIGATPGVVPITGDISRPGLGISAADRAVLVSSVEIVFHVAATVRFNEKMRQALQTNLGGTNAVMQLCKEMHQLKSFVYVSTAYTNSPRDKVDEVVYTPPVDPDKILQCMEWMSEEQFEDLAPSLLGEWPNTYTYSKMLAECLVTKHCTNMPVAIFRPAIVISTHKEPVAGWLDNLNGPAGITIGSLLGTIRCFHCNSSLRVDLIPVDMAANAMLVSGWVTAHNIHAEPKVYNFVSSAQKPITWKEYMRICENYGVPYPSEKAMWYYCLTLVSNKPLYKVMSLFMHDIPARLIDIIPILMGRGAKMSKLYAKIDQFSDVLSYFTNKQWDFTDNNVQGLHKMCNDGDRALFPLNIGELQWDPYLKNYMTGLRLYLLKEPLDNLSVARRRYLA</sequence>
<accession>A0A8S1BW11</accession>
<dbReference type="Pfam" id="PF03015">
    <property type="entry name" value="Sterile"/>
    <property type="match status" value="2"/>
</dbReference>
<feature type="transmembrane region" description="Helical" evidence="10">
    <location>
        <begin position="398"/>
        <end position="422"/>
    </location>
</feature>
<keyword evidence="7 10" id="KW-0443">Lipid metabolism</keyword>
<name>A0A8S1BW11_9INSE</name>
<comment type="function">
    <text evidence="10">Catalyzes the reduction of fatty acyl-CoA to fatty alcohols.</text>
</comment>
<dbReference type="EMBL" id="CADEPI010000013">
    <property type="protein sequence ID" value="CAB3363816.1"/>
    <property type="molecule type" value="Genomic_DNA"/>
</dbReference>
<dbReference type="SUPFAM" id="SSF51735">
    <property type="entry name" value="NAD(P)-binding Rossmann-fold domains"/>
    <property type="match status" value="2"/>
</dbReference>
<evidence type="ECO:0000256" key="8">
    <source>
        <dbReference type="ARBA" id="ARBA00023136"/>
    </source>
</evidence>
<dbReference type="GO" id="GO:0080019">
    <property type="term" value="F:alcohol-forming very long-chain fatty acyl-CoA reductase activity"/>
    <property type="evidence" value="ECO:0007669"/>
    <property type="project" value="InterPro"/>
</dbReference>
<keyword evidence="5 10" id="KW-0521">NADP</keyword>
<dbReference type="FunFam" id="3.40.50.720:FF:000143">
    <property type="entry name" value="Fatty acyl-CoA reductase"/>
    <property type="match status" value="2"/>
</dbReference>
<dbReference type="EC" id="1.2.1.84" evidence="10"/>
<keyword evidence="6 10" id="KW-1133">Transmembrane helix</keyword>
<reference evidence="13 14" key="1">
    <citation type="submission" date="2020-04" db="EMBL/GenBank/DDBJ databases">
        <authorList>
            <person name="Alioto T."/>
            <person name="Alioto T."/>
            <person name="Gomez Garrido J."/>
        </authorList>
    </citation>
    <scope>NUCLEOTIDE SEQUENCE [LARGE SCALE GENOMIC DNA]</scope>
</reference>
<dbReference type="InterPro" id="IPR026055">
    <property type="entry name" value="FAR"/>
</dbReference>
<dbReference type="Pfam" id="PF07993">
    <property type="entry name" value="NAD_binding_4"/>
    <property type="match status" value="2"/>
</dbReference>
<evidence type="ECO:0000256" key="5">
    <source>
        <dbReference type="ARBA" id="ARBA00022857"/>
    </source>
</evidence>
<feature type="transmembrane region" description="Helical" evidence="10">
    <location>
        <begin position="539"/>
        <end position="563"/>
    </location>
</feature>
<protein>
    <recommendedName>
        <fullName evidence="10">Fatty acyl-CoA reductase</fullName>
        <ecNumber evidence="10">1.2.1.84</ecNumber>
    </recommendedName>
</protein>
<feature type="domain" description="Thioester reductase (TE)" evidence="12">
    <location>
        <begin position="722"/>
        <end position="995"/>
    </location>
</feature>
<comment type="subcellular location">
    <subcellularLocation>
        <location evidence="1">Membrane</location>
        <topology evidence="1">Multi-pass membrane protein</topology>
    </subcellularLocation>
</comment>
<dbReference type="GO" id="GO:0016020">
    <property type="term" value="C:membrane"/>
    <property type="evidence" value="ECO:0007669"/>
    <property type="project" value="UniProtKB-SubCell"/>
</dbReference>
<evidence type="ECO:0000256" key="2">
    <source>
        <dbReference type="ARBA" id="ARBA00005928"/>
    </source>
</evidence>
<dbReference type="CDD" id="cd05236">
    <property type="entry name" value="FAR-N_SDR_e"/>
    <property type="match status" value="2"/>
</dbReference>
<evidence type="ECO:0000259" key="12">
    <source>
        <dbReference type="Pfam" id="PF07993"/>
    </source>
</evidence>
<evidence type="ECO:0000313" key="13">
    <source>
        <dbReference type="EMBL" id="CAB3363816.1"/>
    </source>
</evidence>
<evidence type="ECO:0000256" key="3">
    <source>
        <dbReference type="ARBA" id="ARBA00022516"/>
    </source>
</evidence>
<evidence type="ECO:0000256" key="9">
    <source>
        <dbReference type="ARBA" id="ARBA00052530"/>
    </source>
</evidence>
<dbReference type="PANTHER" id="PTHR11011:SF60">
    <property type="entry name" value="FATTY ACYL-COA REDUCTASE-RELATED"/>
    <property type="match status" value="1"/>
</dbReference>
<comment type="similarity">
    <text evidence="2 10">Belongs to the fatty acyl-CoA reductase family.</text>
</comment>
<keyword evidence="10" id="KW-0560">Oxidoreductase</keyword>
<keyword evidence="4 10" id="KW-0812">Transmembrane</keyword>
<dbReference type="OrthoDB" id="429813at2759"/>
<dbReference type="InterPro" id="IPR013120">
    <property type="entry name" value="FAR_NAD-bd"/>
</dbReference>
<comment type="catalytic activity">
    <reaction evidence="9 10">
        <text>a long-chain fatty acyl-CoA + 2 NADPH + 2 H(+) = a long-chain primary fatty alcohol + 2 NADP(+) + CoA</text>
        <dbReference type="Rhea" id="RHEA:52716"/>
        <dbReference type="ChEBI" id="CHEBI:15378"/>
        <dbReference type="ChEBI" id="CHEBI:57287"/>
        <dbReference type="ChEBI" id="CHEBI:57783"/>
        <dbReference type="ChEBI" id="CHEBI:58349"/>
        <dbReference type="ChEBI" id="CHEBI:77396"/>
        <dbReference type="ChEBI" id="CHEBI:83139"/>
        <dbReference type="EC" id="1.2.1.84"/>
    </reaction>
</comment>
<keyword evidence="3 10" id="KW-0444">Lipid biosynthesis</keyword>
<proteinExistence type="inferred from homology"/>
<evidence type="ECO:0000256" key="1">
    <source>
        <dbReference type="ARBA" id="ARBA00004141"/>
    </source>
</evidence>
<dbReference type="InterPro" id="IPR036291">
    <property type="entry name" value="NAD(P)-bd_dom_sf"/>
</dbReference>